<dbReference type="RefSeq" id="WP_220202024.1">
    <property type="nucleotide sequence ID" value="NZ_BNJK01000001.1"/>
</dbReference>
<dbReference type="Proteomes" id="UP000597444">
    <property type="component" value="Unassembled WGS sequence"/>
</dbReference>
<protein>
    <submittedName>
        <fullName evidence="6">TetR family transcriptional regulator</fullName>
    </submittedName>
</protein>
<sequence length="204" mass="23259">MRPSSSAKPKKREVLSRDARIQSILEASQRVFARCPYDEISIDDIALEASMSKGLLYHYFVSKRDLYLETLRSVLTTMSQIPEDFPDLHACLNAFLARFEASPALTRMVFRGGIGSDAEAEALLTDYRQRQFTLFCQSLGSNEADPLVRLALQSWISFFQEVCLQWLEHRDIPREQILVLLEQSLQAILSSTKRRIPPTEETSG</sequence>
<dbReference type="PROSITE" id="PS50977">
    <property type="entry name" value="HTH_TETR_2"/>
    <property type="match status" value="1"/>
</dbReference>
<dbReference type="InterPro" id="IPR050109">
    <property type="entry name" value="HTH-type_TetR-like_transc_reg"/>
</dbReference>
<evidence type="ECO:0000256" key="3">
    <source>
        <dbReference type="ARBA" id="ARBA00023163"/>
    </source>
</evidence>
<evidence type="ECO:0000256" key="1">
    <source>
        <dbReference type="ARBA" id="ARBA00023015"/>
    </source>
</evidence>
<dbReference type="SUPFAM" id="SSF46689">
    <property type="entry name" value="Homeodomain-like"/>
    <property type="match status" value="1"/>
</dbReference>
<accession>A0A8J3IB16</accession>
<dbReference type="GO" id="GO:0000976">
    <property type="term" value="F:transcription cis-regulatory region binding"/>
    <property type="evidence" value="ECO:0007669"/>
    <property type="project" value="TreeGrafter"/>
</dbReference>
<evidence type="ECO:0000313" key="6">
    <source>
        <dbReference type="EMBL" id="GHO91106.1"/>
    </source>
</evidence>
<dbReference type="EMBL" id="BNJK01000001">
    <property type="protein sequence ID" value="GHO91106.1"/>
    <property type="molecule type" value="Genomic_DNA"/>
</dbReference>
<dbReference type="InterPro" id="IPR009057">
    <property type="entry name" value="Homeodomain-like_sf"/>
</dbReference>
<feature type="domain" description="HTH tetR-type" evidence="5">
    <location>
        <begin position="18"/>
        <end position="78"/>
    </location>
</feature>
<dbReference type="Gene3D" id="1.10.357.10">
    <property type="entry name" value="Tetracycline Repressor, domain 2"/>
    <property type="match status" value="1"/>
</dbReference>
<dbReference type="PANTHER" id="PTHR30055">
    <property type="entry name" value="HTH-TYPE TRANSCRIPTIONAL REGULATOR RUTR"/>
    <property type="match status" value="1"/>
</dbReference>
<dbReference type="PRINTS" id="PR00455">
    <property type="entry name" value="HTHTETR"/>
</dbReference>
<proteinExistence type="predicted"/>
<dbReference type="InterPro" id="IPR001647">
    <property type="entry name" value="HTH_TetR"/>
</dbReference>
<keyword evidence="3" id="KW-0804">Transcription</keyword>
<dbReference type="Pfam" id="PF21943">
    <property type="entry name" value="TetR_C_46"/>
    <property type="match status" value="1"/>
</dbReference>
<feature type="DNA-binding region" description="H-T-H motif" evidence="4">
    <location>
        <begin position="41"/>
        <end position="60"/>
    </location>
</feature>
<dbReference type="GO" id="GO:0003700">
    <property type="term" value="F:DNA-binding transcription factor activity"/>
    <property type="evidence" value="ECO:0007669"/>
    <property type="project" value="TreeGrafter"/>
</dbReference>
<comment type="caution">
    <text evidence="6">The sequence shown here is derived from an EMBL/GenBank/DDBJ whole genome shotgun (WGS) entry which is preliminary data.</text>
</comment>
<gene>
    <name evidence="6" type="ORF">KSF_011540</name>
</gene>
<dbReference type="Pfam" id="PF00440">
    <property type="entry name" value="TetR_N"/>
    <property type="match status" value="1"/>
</dbReference>
<dbReference type="AlphaFoldDB" id="A0A8J3IB16"/>
<evidence type="ECO:0000256" key="2">
    <source>
        <dbReference type="ARBA" id="ARBA00023125"/>
    </source>
</evidence>
<organism evidence="6 7">
    <name type="scientific">Reticulibacter mediterranei</name>
    <dbReference type="NCBI Taxonomy" id="2778369"/>
    <lineage>
        <taxon>Bacteria</taxon>
        <taxon>Bacillati</taxon>
        <taxon>Chloroflexota</taxon>
        <taxon>Ktedonobacteria</taxon>
        <taxon>Ktedonobacterales</taxon>
        <taxon>Reticulibacteraceae</taxon>
        <taxon>Reticulibacter</taxon>
    </lineage>
</organism>
<keyword evidence="1" id="KW-0805">Transcription regulation</keyword>
<keyword evidence="7" id="KW-1185">Reference proteome</keyword>
<reference evidence="6" key="1">
    <citation type="submission" date="2020-10" db="EMBL/GenBank/DDBJ databases">
        <title>Taxonomic study of unclassified bacteria belonging to the class Ktedonobacteria.</title>
        <authorList>
            <person name="Yabe S."/>
            <person name="Wang C.M."/>
            <person name="Zheng Y."/>
            <person name="Sakai Y."/>
            <person name="Cavaletti L."/>
            <person name="Monciardini P."/>
            <person name="Donadio S."/>
        </authorList>
    </citation>
    <scope>NUCLEOTIDE SEQUENCE</scope>
    <source>
        <strain evidence="6">ID150040</strain>
    </source>
</reference>
<evidence type="ECO:0000313" key="7">
    <source>
        <dbReference type="Proteomes" id="UP000597444"/>
    </source>
</evidence>
<name>A0A8J3IB16_9CHLR</name>
<evidence type="ECO:0000256" key="4">
    <source>
        <dbReference type="PROSITE-ProRule" id="PRU00335"/>
    </source>
</evidence>
<dbReference type="InterPro" id="IPR054129">
    <property type="entry name" value="DesT_TetR_C"/>
</dbReference>
<dbReference type="PANTHER" id="PTHR30055:SF234">
    <property type="entry name" value="HTH-TYPE TRANSCRIPTIONAL REGULATOR BETI"/>
    <property type="match status" value="1"/>
</dbReference>
<evidence type="ECO:0000259" key="5">
    <source>
        <dbReference type="PROSITE" id="PS50977"/>
    </source>
</evidence>
<keyword evidence="2 4" id="KW-0238">DNA-binding</keyword>